<sequence>MIFKKFDENSIVRLAPLNNNSVDIANKALKNEIFLLSGLQSINFDKGIDWDYKHEINLDTYSLYLHTLDSVGYLSSAYEITKDKKYIEKANSIMASWIDYVKNEKINKMVWYDHTTAFRSQNILHFYLIAKDIIFLDSEVYENLIMKHINYLYDDKNYKSYNHGMMLDKALLSCASVIEGKSAEMLQSKALNRLKDNFYNNFSYKGVHLENSMFYHSFVKGMYEEIEKFLNTIGLSLGSNILIKLKKANNYFNYAVKPNGELPAIGDNGKMEIGNKDKFYEDFFDYEAGIAYLQYENKENPINSTWLSFICGYSSTIHKHYDDLSFTLYYGGKDIFVDSGHFGYGDTKERRYLTSQKAHNTFLIENESYALVEKEDSFKKIKITDFVTNKYYSMVKGKNTSYNDTKLYRTLILFKPNIIFIYDKGVSKSEKEYTQLYNVAPKNNVTQLDSRTCIINDNVEIIQINNEFTSKYYSSNKEEPVAVICEKSETLTNTCQITFKKKSQNINILTLISLDNSKKNIENLKFDEKNEILYLIINEINYSIAL</sequence>
<evidence type="ECO:0000313" key="8">
    <source>
        <dbReference type="Proteomes" id="UP001348492"/>
    </source>
</evidence>
<evidence type="ECO:0000259" key="6">
    <source>
        <dbReference type="Pfam" id="PF16889"/>
    </source>
</evidence>
<keyword evidence="4" id="KW-0456">Lyase</keyword>
<dbReference type="RefSeq" id="WP_018591679.1">
    <property type="nucleotide sequence ID" value="NZ_CP117523.1"/>
</dbReference>
<dbReference type="PANTHER" id="PTHR39210:SF1">
    <property type="entry name" value="HEPARIN-SULFATE LYASE"/>
    <property type="match status" value="1"/>
</dbReference>
<keyword evidence="8" id="KW-1185">Reference proteome</keyword>
<dbReference type="Pfam" id="PF07940">
    <property type="entry name" value="Hepar_II_III_C"/>
    <property type="match status" value="1"/>
</dbReference>
<dbReference type="SUPFAM" id="SSF48230">
    <property type="entry name" value="Chondroitin AC/alginate lyase"/>
    <property type="match status" value="1"/>
</dbReference>
<reference evidence="7 8" key="1">
    <citation type="journal article" date="2023" name="PLoS ONE">
        <title>Genome-based metabolic and phylogenomic analysis of three Terrisporobacter species.</title>
        <authorList>
            <person name="Boer T."/>
            <person name="Bengelsdorf F.R."/>
            <person name="Bomeke M."/>
            <person name="Daniel R."/>
            <person name="Poehlein A."/>
        </authorList>
    </citation>
    <scope>NUCLEOTIDE SEQUENCE [LARGE SCALE GENOMIC DNA]</scope>
    <source>
        <strain evidence="7 8">DSM 1288</strain>
    </source>
</reference>
<dbReference type="EMBL" id="CP117523">
    <property type="protein sequence ID" value="WWD85033.1"/>
    <property type="molecule type" value="Genomic_DNA"/>
</dbReference>
<dbReference type="Gene3D" id="1.50.10.100">
    <property type="entry name" value="Chondroitin AC/alginate lyase"/>
    <property type="match status" value="1"/>
</dbReference>
<comment type="subcellular location">
    <subcellularLocation>
        <location evidence="1">Periplasm</location>
    </subcellularLocation>
</comment>
<dbReference type="Proteomes" id="UP001348492">
    <property type="component" value="Chromosome"/>
</dbReference>
<keyword evidence="2" id="KW-0732">Signal</keyword>
<keyword evidence="3" id="KW-0574">Periplasm</keyword>
<feature type="domain" description="Heparin-sulfate lyase N-terminal" evidence="6">
    <location>
        <begin position="15"/>
        <end position="275"/>
    </location>
</feature>
<accession>A0ABZ2EZV1</accession>
<evidence type="ECO:0000256" key="4">
    <source>
        <dbReference type="ARBA" id="ARBA00023239"/>
    </source>
</evidence>
<evidence type="ECO:0000259" key="5">
    <source>
        <dbReference type="Pfam" id="PF07940"/>
    </source>
</evidence>
<dbReference type="InterPro" id="IPR031680">
    <property type="entry name" value="Hepar_II_III_N"/>
</dbReference>
<dbReference type="PANTHER" id="PTHR39210">
    <property type="entry name" value="HEPARIN-SULFATE LYASE"/>
    <property type="match status" value="1"/>
</dbReference>
<evidence type="ECO:0000313" key="7">
    <source>
        <dbReference type="EMBL" id="WWD85033.1"/>
    </source>
</evidence>
<dbReference type="InterPro" id="IPR008929">
    <property type="entry name" value="Chondroitin_lyas"/>
</dbReference>
<protein>
    <recommendedName>
        <fullName evidence="9">Heparinase II/III-like protein</fullName>
    </recommendedName>
</protein>
<evidence type="ECO:0000256" key="1">
    <source>
        <dbReference type="ARBA" id="ARBA00004418"/>
    </source>
</evidence>
<evidence type="ECO:0008006" key="9">
    <source>
        <dbReference type="Google" id="ProtNLM"/>
    </source>
</evidence>
<dbReference type="InterPro" id="IPR012480">
    <property type="entry name" value="Hepar_II_III_C"/>
</dbReference>
<evidence type="ECO:0000256" key="2">
    <source>
        <dbReference type="ARBA" id="ARBA00022729"/>
    </source>
</evidence>
<name>A0ABZ2EZV1_9FIRM</name>
<feature type="domain" description="Heparinase II/III-like C-terminal" evidence="5">
    <location>
        <begin position="291"/>
        <end position="499"/>
    </location>
</feature>
<proteinExistence type="predicted"/>
<evidence type="ECO:0000256" key="3">
    <source>
        <dbReference type="ARBA" id="ARBA00022764"/>
    </source>
</evidence>
<dbReference type="Pfam" id="PF16889">
    <property type="entry name" value="Hepar_II_III_N"/>
    <property type="match status" value="1"/>
</dbReference>
<gene>
    <name evidence="7" type="ORF">TEGL_34800</name>
</gene>
<organism evidence="7 8">
    <name type="scientific">Terrisporobacter glycolicus ATCC 14880 = DSM 1288</name>
    <dbReference type="NCBI Taxonomy" id="1121315"/>
    <lineage>
        <taxon>Bacteria</taxon>
        <taxon>Bacillati</taxon>
        <taxon>Bacillota</taxon>
        <taxon>Clostridia</taxon>
        <taxon>Peptostreptococcales</taxon>
        <taxon>Peptostreptococcaceae</taxon>
        <taxon>Terrisporobacter</taxon>
    </lineage>
</organism>